<gene>
    <name evidence="2" type="primary">42</name>
    <name evidence="2" type="ORF">PBI_HADES_42</name>
</gene>
<organism evidence="2 3">
    <name type="scientific">Mycobacterium phage Hades</name>
    <dbReference type="NCBI Taxonomy" id="1527511"/>
    <lineage>
        <taxon>Viruses</taxon>
        <taxon>Duplodnaviria</taxon>
        <taxon>Heunggongvirae</taxon>
        <taxon>Uroviricota</taxon>
        <taxon>Caudoviricetes</taxon>
        <taxon>Gracegardnervirinae</taxon>
        <taxon>Cheoctovirus</taxon>
        <taxon>Cheoctovirus hades</taxon>
    </lineage>
</organism>
<protein>
    <submittedName>
        <fullName evidence="2">DNA binding domain protein</fullName>
    </submittedName>
</protein>
<dbReference type="Proteomes" id="UP000202249">
    <property type="component" value="Segment"/>
</dbReference>
<evidence type="ECO:0000259" key="1">
    <source>
        <dbReference type="Pfam" id="PF09722"/>
    </source>
</evidence>
<proteinExistence type="predicted"/>
<evidence type="ECO:0000313" key="3">
    <source>
        <dbReference type="Proteomes" id="UP000202249"/>
    </source>
</evidence>
<dbReference type="GeneID" id="23679923"/>
<evidence type="ECO:0000313" key="2">
    <source>
        <dbReference type="EMBL" id="AIK69149.1"/>
    </source>
</evidence>
<sequence>MRTLPTTSSDLKPSEEIPGDLLEQLNRVYYPPAVESWLITNHSALGGRSPIDMIRCGHLNAVRALAEAI</sequence>
<dbReference type="OrthoDB" id="14403at28883"/>
<dbReference type="KEGG" id="vg:23679923"/>
<reference evidence="2 3" key="1">
    <citation type="submission" date="2014-07" db="EMBL/GenBank/DDBJ databases">
        <authorList>
            <person name="Trisler C."/>
            <person name="Antis N."/>
            <person name="Arceneaux J."/>
            <person name="Baudin R."/>
            <person name="Beutner R."/>
            <person name="Borque M."/>
            <person name="Crawford L."/>
            <person name="Fontenot A."/>
            <person name="Gillikin B."/>
            <person name="Hayes M."/>
            <person name="Jackson S."/>
            <person name="Johnston R."/>
            <person name="Kurz M."/>
            <person name="Mouawad M."/>
            <person name="Reed A."/>
            <person name="Rizzo E."/>
            <person name="Schilling C."/>
            <person name="Streeter Z."/>
            <person name="Vu J."/>
            <person name="Wilson T."/>
            <person name="Harmson J."/>
            <person name="Bhuiyan S."/>
            <person name="Scott A."/>
            <person name="Miller B."/>
            <person name="Jones J.D."/>
            <person name="Gissendanner C.R."/>
            <person name="Wiedemeier A.M."/>
            <person name="Findley A.M."/>
            <person name="Buck G.A."/>
            <person name="Campbell R."/>
            <person name="Carvalho M.R."/>
            <person name="Duckworth R.A."/>
            <person name="Dunn T."/>
            <person name="Halpern C."/>
            <person name="Johnson A."/>
            <person name="Kiflezghi M.G."/>
            <person name="Lee V."/>
            <person name="Loviza R.A."/>
            <person name="Serrano M.G."/>
            <person name="Shah Z.V."/>
            <person name="Sharma K."/>
            <person name="Voegtly L.J."/>
            <person name="Walstead R."/>
            <person name="Wang Y.P."/>
            <person name="Bradley K.W."/>
            <person name="Barker L.P."/>
            <person name="Asai D.J."/>
            <person name="Bowman C.A."/>
            <person name="Russell D.A."/>
            <person name="Pope W.H."/>
            <person name="Jacobs-Sera D."/>
            <person name="Hendrix R.W."/>
            <person name="Hatfull G.F."/>
        </authorList>
    </citation>
    <scope>NUCLEOTIDE SEQUENCE [LARGE SCALE GENOMIC DNA]</scope>
</reference>
<dbReference type="Pfam" id="PF09722">
    <property type="entry name" value="Xre_MbcA_ParS_C"/>
    <property type="match status" value="1"/>
</dbReference>
<name>A0A076YRR2_9CAUD</name>
<keyword evidence="3" id="KW-1185">Reference proteome</keyword>
<dbReference type="InterPro" id="IPR024467">
    <property type="entry name" value="Xre/MbcA/ParS-like_toxin-bd"/>
</dbReference>
<dbReference type="RefSeq" id="YP_009125221.1">
    <property type="nucleotide sequence ID" value="NC_026595.1"/>
</dbReference>
<dbReference type="EMBL" id="KM101122">
    <property type="protein sequence ID" value="AIK69149.1"/>
    <property type="molecule type" value="Genomic_DNA"/>
</dbReference>
<accession>A0A076YRR2</accession>
<feature type="domain" description="Antitoxin Xre/MbcA/ParS-like toxin-binding" evidence="1">
    <location>
        <begin position="33"/>
        <end position="65"/>
    </location>
</feature>